<dbReference type="Proteomes" id="UP000023152">
    <property type="component" value="Unassembled WGS sequence"/>
</dbReference>
<keyword evidence="3" id="KW-1185">Reference proteome</keyword>
<feature type="region of interest" description="Disordered" evidence="1">
    <location>
        <begin position="27"/>
        <end position="67"/>
    </location>
</feature>
<dbReference type="AlphaFoldDB" id="X6LBC9"/>
<proteinExistence type="predicted"/>
<evidence type="ECO:0000256" key="1">
    <source>
        <dbReference type="SAM" id="MobiDB-lite"/>
    </source>
</evidence>
<protein>
    <submittedName>
        <fullName evidence="2">Uncharacterized protein</fullName>
    </submittedName>
</protein>
<feature type="compositionally biased region" description="Basic and acidic residues" evidence="1">
    <location>
        <begin position="50"/>
        <end position="67"/>
    </location>
</feature>
<reference evidence="2 3" key="1">
    <citation type="journal article" date="2013" name="Curr. Biol.">
        <title>The Genome of the Foraminiferan Reticulomyxa filosa.</title>
        <authorList>
            <person name="Glockner G."/>
            <person name="Hulsmann N."/>
            <person name="Schleicher M."/>
            <person name="Noegel A.A."/>
            <person name="Eichinger L."/>
            <person name="Gallinger C."/>
            <person name="Pawlowski J."/>
            <person name="Sierra R."/>
            <person name="Euteneuer U."/>
            <person name="Pillet L."/>
            <person name="Moustafa A."/>
            <person name="Platzer M."/>
            <person name="Groth M."/>
            <person name="Szafranski K."/>
            <person name="Schliwa M."/>
        </authorList>
    </citation>
    <scope>NUCLEOTIDE SEQUENCE [LARGE SCALE GENOMIC DNA]</scope>
</reference>
<gene>
    <name evidence="2" type="ORF">RFI_38159</name>
</gene>
<accession>X6LBC9</accession>
<feature type="compositionally biased region" description="Basic residues" evidence="1">
    <location>
        <begin position="176"/>
        <end position="196"/>
    </location>
</feature>
<dbReference type="EMBL" id="ASPP01044294">
    <property type="protein sequence ID" value="ETN99322.1"/>
    <property type="molecule type" value="Genomic_DNA"/>
</dbReference>
<evidence type="ECO:0000313" key="3">
    <source>
        <dbReference type="Proteomes" id="UP000023152"/>
    </source>
</evidence>
<organism evidence="2 3">
    <name type="scientific">Reticulomyxa filosa</name>
    <dbReference type="NCBI Taxonomy" id="46433"/>
    <lineage>
        <taxon>Eukaryota</taxon>
        <taxon>Sar</taxon>
        <taxon>Rhizaria</taxon>
        <taxon>Retaria</taxon>
        <taxon>Foraminifera</taxon>
        <taxon>Monothalamids</taxon>
        <taxon>Reticulomyxidae</taxon>
        <taxon>Reticulomyxa</taxon>
    </lineage>
</organism>
<evidence type="ECO:0000313" key="2">
    <source>
        <dbReference type="EMBL" id="ETN99322.1"/>
    </source>
</evidence>
<feature type="compositionally biased region" description="Basic and acidic residues" evidence="1">
    <location>
        <begin position="158"/>
        <end position="175"/>
    </location>
</feature>
<comment type="caution">
    <text evidence="2">The sequence shown here is derived from an EMBL/GenBank/DDBJ whole genome shotgun (WGS) entry which is preliminary data.</text>
</comment>
<feature type="region of interest" description="Disordered" evidence="1">
    <location>
        <begin position="136"/>
        <end position="196"/>
    </location>
</feature>
<name>X6LBC9_RETFI</name>
<sequence length="196" mass="22250">MICCFVVFFFFLRSNIREHLKRKHIGEQKSSNAVATTTTNEASPKTQAMHNERKGDEKKKLQDGNKAKKCANEEIHLSVSCESIDKSAREAKPKPYIHSRCGQTTDSSHHKLESYFGWEKRTSTAQNGEVASVLDVKTNKHKPSPSLSQLPCSLVRMETAKGEELHESAKEDSQKQKKRTTRTTTAKKKKKKTNFK</sequence>
<feature type="compositionally biased region" description="Low complexity" evidence="1">
    <location>
        <begin position="144"/>
        <end position="154"/>
    </location>
</feature>
<feature type="compositionally biased region" description="Polar residues" evidence="1">
    <location>
        <begin position="28"/>
        <end position="49"/>
    </location>
</feature>